<keyword evidence="3" id="KW-1185">Reference proteome</keyword>
<evidence type="ECO:0000313" key="2">
    <source>
        <dbReference type="EMBL" id="ODV64531.1"/>
    </source>
</evidence>
<accession>A0A1D2VSF0</accession>
<dbReference type="Proteomes" id="UP000095038">
    <property type="component" value="Unassembled WGS sequence"/>
</dbReference>
<dbReference type="RefSeq" id="XP_020050838.1">
    <property type="nucleotide sequence ID" value="XM_020188640.1"/>
</dbReference>
<proteinExistence type="predicted"/>
<name>A0A1D2VSF0_9ASCO</name>
<dbReference type="EMBL" id="KV454475">
    <property type="protein sequence ID" value="ODV64531.1"/>
    <property type="molecule type" value="Genomic_DNA"/>
</dbReference>
<feature type="region of interest" description="Disordered" evidence="1">
    <location>
        <begin position="44"/>
        <end position="77"/>
    </location>
</feature>
<dbReference type="InParanoid" id="A0A1D2VSF0"/>
<dbReference type="AlphaFoldDB" id="A0A1D2VSF0"/>
<protein>
    <submittedName>
        <fullName evidence="2">Uncharacterized protein</fullName>
    </submittedName>
</protein>
<sequence>MRSSRKGRRAFIPDPSAKEGVFGIGRGPCTQNSAALCNACSQRPHAQGLHRHPGGYRLGDWQQEKKKKQKQQEKQKK</sequence>
<evidence type="ECO:0000313" key="3">
    <source>
        <dbReference type="Proteomes" id="UP000095038"/>
    </source>
</evidence>
<dbReference type="GeneID" id="30962276"/>
<gene>
    <name evidence="2" type="ORF">ASCRUDRAFT_106083</name>
</gene>
<evidence type="ECO:0000256" key="1">
    <source>
        <dbReference type="SAM" id="MobiDB-lite"/>
    </source>
</evidence>
<reference evidence="3" key="1">
    <citation type="submission" date="2016-05" db="EMBL/GenBank/DDBJ databases">
        <title>Comparative genomics of biotechnologically important yeasts.</title>
        <authorList>
            <consortium name="DOE Joint Genome Institute"/>
            <person name="Riley R."/>
            <person name="Haridas S."/>
            <person name="Wolfe K.H."/>
            <person name="Lopes M.R."/>
            <person name="Hittinger C.T."/>
            <person name="Goker M."/>
            <person name="Salamov A."/>
            <person name="Wisecaver J."/>
            <person name="Long T.M."/>
            <person name="Aerts A.L."/>
            <person name="Barry K."/>
            <person name="Choi C."/>
            <person name="Clum A."/>
            <person name="Coughlan A.Y."/>
            <person name="Deshpande S."/>
            <person name="Douglass A.P."/>
            <person name="Hanson S.J."/>
            <person name="Klenk H.-P."/>
            <person name="Labutti K."/>
            <person name="Lapidus A."/>
            <person name="Lindquist E."/>
            <person name="Lipzen A."/>
            <person name="Meier-Kolthoff J.P."/>
            <person name="Ohm R.A."/>
            <person name="Otillar R.P."/>
            <person name="Pangilinan J."/>
            <person name="Peng Y."/>
            <person name="Rokas A."/>
            <person name="Rosa C.A."/>
            <person name="Scheuner C."/>
            <person name="Sibirny A.A."/>
            <person name="Slot J.C."/>
            <person name="Stielow J.B."/>
            <person name="Sun H."/>
            <person name="Kurtzman C.P."/>
            <person name="Blackwell M."/>
            <person name="Grigoriev I.V."/>
            <person name="Jeffries T.W."/>
        </authorList>
    </citation>
    <scope>NUCLEOTIDE SEQUENCE [LARGE SCALE GENOMIC DNA]</scope>
    <source>
        <strain evidence="3">DSM 1968</strain>
    </source>
</reference>
<organism evidence="2 3">
    <name type="scientific">Ascoidea rubescens DSM 1968</name>
    <dbReference type="NCBI Taxonomy" id="1344418"/>
    <lineage>
        <taxon>Eukaryota</taxon>
        <taxon>Fungi</taxon>
        <taxon>Dikarya</taxon>
        <taxon>Ascomycota</taxon>
        <taxon>Saccharomycotina</taxon>
        <taxon>Saccharomycetes</taxon>
        <taxon>Ascoideaceae</taxon>
        <taxon>Ascoidea</taxon>
    </lineage>
</organism>